<sequence length="130" mass="14418">MKTELTISTGAIDEAALAKCREMGKGMGAVICFSGVVREIEGDAPITAIDYEAHEEMARHQFALIFDAVEKSWPVESVRLVHRLGVVPVNEPSLWVEVTAPHRAEAFDACQFVIDEMKQKVPIWKKPLLA</sequence>
<name>A0A382FJP5_9ZZZZ</name>
<dbReference type="InterPro" id="IPR003448">
    <property type="entry name" value="Mopterin_biosynth_MoaE"/>
</dbReference>
<dbReference type="EMBL" id="UINC01050189">
    <property type="protein sequence ID" value="SVB62862.1"/>
    <property type="molecule type" value="Genomic_DNA"/>
</dbReference>
<evidence type="ECO:0008006" key="2">
    <source>
        <dbReference type="Google" id="ProtNLM"/>
    </source>
</evidence>
<gene>
    <name evidence="1" type="ORF">METZ01_LOCUS215716</name>
</gene>
<dbReference type="AlphaFoldDB" id="A0A382FJP5"/>
<reference evidence="1" key="1">
    <citation type="submission" date="2018-05" db="EMBL/GenBank/DDBJ databases">
        <authorList>
            <person name="Lanie J.A."/>
            <person name="Ng W.-L."/>
            <person name="Kazmierczak K.M."/>
            <person name="Andrzejewski T.M."/>
            <person name="Davidsen T.M."/>
            <person name="Wayne K.J."/>
            <person name="Tettelin H."/>
            <person name="Glass J.I."/>
            <person name="Rusch D."/>
            <person name="Podicherti R."/>
            <person name="Tsui H.-C.T."/>
            <person name="Winkler M.E."/>
        </authorList>
    </citation>
    <scope>NUCLEOTIDE SEQUENCE</scope>
</reference>
<dbReference type="Pfam" id="PF02391">
    <property type="entry name" value="MoaE"/>
    <property type="match status" value="1"/>
</dbReference>
<dbReference type="Gene3D" id="3.90.1170.40">
    <property type="entry name" value="Molybdopterin biosynthesis MoaE subunit"/>
    <property type="match status" value="1"/>
</dbReference>
<dbReference type="PANTHER" id="PTHR23404">
    <property type="entry name" value="MOLYBDOPTERIN SYNTHASE RELATED"/>
    <property type="match status" value="1"/>
</dbReference>
<protein>
    <recommendedName>
        <fullName evidence="2">Molybdenum cofactor biosynthesis protein MoaE</fullName>
    </recommendedName>
</protein>
<organism evidence="1">
    <name type="scientific">marine metagenome</name>
    <dbReference type="NCBI Taxonomy" id="408172"/>
    <lineage>
        <taxon>unclassified sequences</taxon>
        <taxon>metagenomes</taxon>
        <taxon>ecological metagenomes</taxon>
    </lineage>
</organism>
<dbReference type="GO" id="GO:0006777">
    <property type="term" value="P:Mo-molybdopterin cofactor biosynthetic process"/>
    <property type="evidence" value="ECO:0007669"/>
    <property type="project" value="InterPro"/>
</dbReference>
<dbReference type="SUPFAM" id="SSF54690">
    <property type="entry name" value="Molybdopterin synthase subunit MoaE"/>
    <property type="match status" value="1"/>
</dbReference>
<dbReference type="CDD" id="cd00756">
    <property type="entry name" value="MoaE"/>
    <property type="match status" value="1"/>
</dbReference>
<evidence type="ECO:0000313" key="1">
    <source>
        <dbReference type="EMBL" id="SVB62862.1"/>
    </source>
</evidence>
<dbReference type="InterPro" id="IPR036563">
    <property type="entry name" value="MoaE_sf"/>
</dbReference>
<accession>A0A382FJP5</accession>
<proteinExistence type="predicted"/>